<keyword evidence="2" id="KW-1185">Reference proteome</keyword>
<reference evidence="1 2" key="1">
    <citation type="submission" date="2020-02" db="EMBL/GenBank/DDBJ databases">
        <authorList>
            <person name="Ferguson B K."/>
        </authorList>
    </citation>
    <scope>NUCLEOTIDE SEQUENCE [LARGE SCALE GENOMIC DNA]</scope>
</reference>
<dbReference type="AlphaFoldDB" id="A0A6H5H7L3"/>
<gene>
    <name evidence="1" type="ORF">NTEN_LOCUS18311</name>
</gene>
<evidence type="ECO:0000313" key="2">
    <source>
        <dbReference type="Proteomes" id="UP000479000"/>
    </source>
</evidence>
<name>A0A6H5H7L3_9HEMI</name>
<evidence type="ECO:0000313" key="1">
    <source>
        <dbReference type="EMBL" id="CAB0013734.1"/>
    </source>
</evidence>
<organism evidence="1 2">
    <name type="scientific">Nesidiocoris tenuis</name>
    <dbReference type="NCBI Taxonomy" id="355587"/>
    <lineage>
        <taxon>Eukaryota</taxon>
        <taxon>Metazoa</taxon>
        <taxon>Ecdysozoa</taxon>
        <taxon>Arthropoda</taxon>
        <taxon>Hexapoda</taxon>
        <taxon>Insecta</taxon>
        <taxon>Pterygota</taxon>
        <taxon>Neoptera</taxon>
        <taxon>Paraneoptera</taxon>
        <taxon>Hemiptera</taxon>
        <taxon>Heteroptera</taxon>
        <taxon>Panheteroptera</taxon>
        <taxon>Cimicomorpha</taxon>
        <taxon>Miridae</taxon>
        <taxon>Dicyphina</taxon>
        <taxon>Nesidiocoris</taxon>
    </lineage>
</organism>
<sequence>MFFFPQNISPKLPGSTTEYRWKIRRSEIWIGFSAIRPNRRKTVEPKSVKYERPISICEGVGARRKRKKRQIHSRNAEA</sequence>
<protein>
    <submittedName>
        <fullName evidence="1">Uncharacterized protein</fullName>
    </submittedName>
</protein>
<dbReference type="Proteomes" id="UP000479000">
    <property type="component" value="Unassembled WGS sequence"/>
</dbReference>
<dbReference type="EMBL" id="CADCXU010026994">
    <property type="protein sequence ID" value="CAB0013734.1"/>
    <property type="molecule type" value="Genomic_DNA"/>
</dbReference>
<accession>A0A6H5H7L3</accession>
<feature type="non-terminal residue" evidence="1">
    <location>
        <position position="78"/>
    </location>
</feature>
<proteinExistence type="predicted"/>